<feature type="region of interest" description="Disordered" evidence="1">
    <location>
        <begin position="1"/>
        <end position="45"/>
    </location>
</feature>
<evidence type="ECO:0000313" key="3">
    <source>
        <dbReference type="Proteomes" id="UP000566819"/>
    </source>
</evidence>
<dbReference type="Proteomes" id="UP000566819">
    <property type="component" value="Unassembled WGS sequence"/>
</dbReference>
<accession>A0A8H4VI36</accession>
<name>A0A8H4VI36_9HELO</name>
<dbReference type="EMBL" id="JAAMPI010002594">
    <property type="protein sequence ID" value="KAF4611336.1"/>
    <property type="molecule type" value="Genomic_DNA"/>
</dbReference>
<gene>
    <name evidence="2" type="ORF">G7Y89_g15677</name>
</gene>
<reference evidence="2 3" key="1">
    <citation type="submission" date="2020-03" db="EMBL/GenBank/DDBJ databases">
        <title>Draft Genome Sequence of Cudoniella acicularis.</title>
        <authorList>
            <person name="Buettner E."/>
            <person name="Kellner H."/>
        </authorList>
    </citation>
    <scope>NUCLEOTIDE SEQUENCE [LARGE SCALE GENOMIC DNA]</scope>
    <source>
        <strain evidence="2 3">DSM 108380</strain>
    </source>
</reference>
<protein>
    <submittedName>
        <fullName evidence="2">Uncharacterized protein</fullName>
    </submittedName>
</protein>
<organism evidence="2 3">
    <name type="scientific">Cudoniella acicularis</name>
    <dbReference type="NCBI Taxonomy" id="354080"/>
    <lineage>
        <taxon>Eukaryota</taxon>
        <taxon>Fungi</taxon>
        <taxon>Dikarya</taxon>
        <taxon>Ascomycota</taxon>
        <taxon>Pezizomycotina</taxon>
        <taxon>Leotiomycetes</taxon>
        <taxon>Helotiales</taxon>
        <taxon>Tricladiaceae</taxon>
        <taxon>Cudoniella</taxon>
    </lineage>
</organism>
<evidence type="ECO:0000313" key="2">
    <source>
        <dbReference type="EMBL" id="KAF4611336.1"/>
    </source>
</evidence>
<dbReference type="AlphaFoldDB" id="A0A8H4VI36"/>
<comment type="caution">
    <text evidence="2">The sequence shown here is derived from an EMBL/GenBank/DDBJ whole genome shotgun (WGS) entry which is preliminary data.</text>
</comment>
<proteinExistence type="predicted"/>
<evidence type="ECO:0000256" key="1">
    <source>
        <dbReference type="SAM" id="MobiDB-lite"/>
    </source>
</evidence>
<feature type="compositionally biased region" description="Polar residues" evidence="1">
    <location>
        <begin position="28"/>
        <end position="39"/>
    </location>
</feature>
<keyword evidence="3" id="KW-1185">Reference proteome</keyword>
<feature type="compositionally biased region" description="Polar residues" evidence="1">
    <location>
        <begin position="1"/>
        <end position="16"/>
    </location>
</feature>
<sequence>MHQHTQSNFSLSNGQSDYLPKTEAPLPNQKNTIYSSTPPNKHKLPNRCTLSITLPTTLNHQSRITPTPDVPFNSQRSGVTHNRHNIITTQRRCRAIIRQVWHNTIDADNDFIAINDISICGVTQENNSGFRRPSTKVEEDT</sequence>